<organism evidence="2 3">
    <name type="scientific">Proteiniphilum saccharofermentans</name>
    <dbReference type="NCBI Taxonomy" id="1642647"/>
    <lineage>
        <taxon>Bacteria</taxon>
        <taxon>Pseudomonadati</taxon>
        <taxon>Bacteroidota</taxon>
        <taxon>Bacteroidia</taxon>
        <taxon>Bacteroidales</taxon>
        <taxon>Dysgonomonadaceae</taxon>
        <taxon>Proteiniphilum</taxon>
    </lineage>
</organism>
<dbReference type="SUPFAM" id="SSF81901">
    <property type="entry name" value="HCP-like"/>
    <property type="match status" value="1"/>
</dbReference>
<dbReference type="AlphaFoldDB" id="A0A1R3T673"/>
<dbReference type="InterPro" id="IPR011990">
    <property type="entry name" value="TPR-like_helical_dom_sf"/>
</dbReference>
<evidence type="ECO:0000313" key="2">
    <source>
        <dbReference type="EMBL" id="SCD19455.1"/>
    </source>
</evidence>
<dbReference type="PROSITE" id="PS50005">
    <property type="entry name" value="TPR"/>
    <property type="match status" value="1"/>
</dbReference>
<gene>
    <name evidence="2" type="ORF">PSM36_0625</name>
</gene>
<dbReference type="RefSeq" id="WP_161947547.1">
    <property type="nucleotide sequence ID" value="NZ_LT605205.1"/>
</dbReference>
<dbReference type="Proteomes" id="UP000187464">
    <property type="component" value="Chromosome I"/>
</dbReference>
<dbReference type="SMART" id="SM00028">
    <property type="entry name" value="TPR"/>
    <property type="match status" value="3"/>
</dbReference>
<sequence length="211" mass="24754">MAHYSAGNYKEATERLKDNIILGDSSYTTCYYLGMSLYASQLYYEAVTWLEKAYNQNNSDTNIYLLYYYGTALSWTYNRKRGIEVLAEGVEIIEKMNEMLFDFDRSFGDAYMRSGSFVKAVEYYSSAYKRDSQAHSLLYNIGYCYDLNKDYKNAINYFERFLKTAPEGWDADMEDLADGEAGKPSTTDRLYRYVALRLEKLREELFFQNNK</sequence>
<keyword evidence="3" id="KW-1185">Reference proteome</keyword>
<dbReference type="EMBL" id="LT605205">
    <property type="protein sequence ID" value="SCD19455.1"/>
    <property type="molecule type" value="Genomic_DNA"/>
</dbReference>
<evidence type="ECO:0000256" key="1">
    <source>
        <dbReference type="PROSITE-ProRule" id="PRU00339"/>
    </source>
</evidence>
<name>A0A1R3T673_9BACT</name>
<keyword evidence="1" id="KW-0802">TPR repeat</keyword>
<dbReference type="STRING" id="1642647.PSM36_0625"/>
<dbReference type="Gene3D" id="1.25.40.10">
    <property type="entry name" value="Tetratricopeptide repeat domain"/>
    <property type="match status" value="2"/>
</dbReference>
<evidence type="ECO:0000313" key="3">
    <source>
        <dbReference type="Proteomes" id="UP000187464"/>
    </source>
</evidence>
<reference evidence="3" key="1">
    <citation type="submission" date="2016-08" db="EMBL/GenBank/DDBJ databases">
        <authorList>
            <person name="Wibberg D."/>
        </authorList>
    </citation>
    <scope>NUCLEOTIDE SEQUENCE [LARGE SCALE GENOMIC DNA]</scope>
</reference>
<protein>
    <submittedName>
        <fullName evidence="2">Uncharacterized protein</fullName>
    </submittedName>
</protein>
<dbReference type="KEGG" id="psac:PSM36_0625"/>
<dbReference type="InterPro" id="IPR019734">
    <property type="entry name" value="TPR_rpt"/>
</dbReference>
<feature type="repeat" description="TPR" evidence="1">
    <location>
        <begin position="135"/>
        <end position="168"/>
    </location>
</feature>
<dbReference type="Pfam" id="PF13432">
    <property type="entry name" value="TPR_16"/>
    <property type="match status" value="1"/>
</dbReference>
<accession>A0A1R3T673</accession>
<proteinExistence type="predicted"/>